<organism evidence="5 6">
    <name type="scientific">Flexivirga aerilata</name>
    <dbReference type="NCBI Taxonomy" id="1656889"/>
    <lineage>
        <taxon>Bacteria</taxon>
        <taxon>Bacillati</taxon>
        <taxon>Actinomycetota</taxon>
        <taxon>Actinomycetes</taxon>
        <taxon>Micrococcales</taxon>
        <taxon>Dermacoccaceae</taxon>
        <taxon>Flexivirga</taxon>
    </lineage>
</organism>
<reference evidence="5 6" key="1">
    <citation type="submission" date="2020-05" db="EMBL/GenBank/DDBJ databases">
        <title>Flexivirga sp. ID2601S isolated from air conditioner.</title>
        <authorList>
            <person name="Kim D.H."/>
        </authorList>
    </citation>
    <scope>NUCLEOTIDE SEQUENCE [LARGE SCALE GENOMIC DNA]</scope>
    <source>
        <strain evidence="5 6">ID2601S</strain>
    </source>
</reference>
<evidence type="ECO:0000256" key="2">
    <source>
        <dbReference type="ARBA" id="ARBA00023125"/>
    </source>
</evidence>
<dbReference type="InterPro" id="IPR008920">
    <property type="entry name" value="TF_FadR/GntR_C"/>
</dbReference>
<name>A0A849AKD2_9MICO</name>
<dbReference type="AlphaFoldDB" id="A0A849AKD2"/>
<evidence type="ECO:0000259" key="4">
    <source>
        <dbReference type="PROSITE" id="PS50949"/>
    </source>
</evidence>
<feature type="domain" description="HTH gntR-type" evidence="4">
    <location>
        <begin position="19"/>
        <end position="89"/>
    </location>
</feature>
<accession>A0A849AKD2</accession>
<dbReference type="SUPFAM" id="SSF46785">
    <property type="entry name" value="Winged helix' DNA-binding domain"/>
    <property type="match status" value="1"/>
</dbReference>
<dbReference type="InterPro" id="IPR000524">
    <property type="entry name" value="Tscrpt_reg_HTH_GntR"/>
</dbReference>
<keyword evidence="6" id="KW-1185">Reference proteome</keyword>
<dbReference type="Proteomes" id="UP000557772">
    <property type="component" value="Unassembled WGS sequence"/>
</dbReference>
<dbReference type="Gene3D" id="1.20.120.530">
    <property type="entry name" value="GntR ligand-binding domain-like"/>
    <property type="match status" value="1"/>
</dbReference>
<dbReference type="InterPro" id="IPR036388">
    <property type="entry name" value="WH-like_DNA-bd_sf"/>
</dbReference>
<dbReference type="Pfam" id="PF07729">
    <property type="entry name" value="FCD"/>
    <property type="match status" value="1"/>
</dbReference>
<proteinExistence type="predicted"/>
<dbReference type="SUPFAM" id="SSF48008">
    <property type="entry name" value="GntR ligand-binding domain-like"/>
    <property type="match status" value="1"/>
</dbReference>
<dbReference type="PRINTS" id="PR00035">
    <property type="entry name" value="HTHGNTR"/>
</dbReference>
<evidence type="ECO:0000313" key="6">
    <source>
        <dbReference type="Proteomes" id="UP000557772"/>
    </source>
</evidence>
<dbReference type="CDD" id="cd07377">
    <property type="entry name" value="WHTH_GntR"/>
    <property type="match status" value="1"/>
</dbReference>
<keyword evidence="3" id="KW-0804">Transcription</keyword>
<comment type="caution">
    <text evidence="5">The sequence shown here is derived from an EMBL/GenBank/DDBJ whole genome shotgun (WGS) entry which is preliminary data.</text>
</comment>
<evidence type="ECO:0000256" key="1">
    <source>
        <dbReference type="ARBA" id="ARBA00023015"/>
    </source>
</evidence>
<evidence type="ECO:0000313" key="5">
    <source>
        <dbReference type="EMBL" id="NNG40287.1"/>
    </source>
</evidence>
<dbReference type="Pfam" id="PF00392">
    <property type="entry name" value="GntR"/>
    <property type="match status" value="1"/>
</dbReference>
<dbReference type="Gene3D" id="1.10.10.10">
    <property type="entry name" value="Winged helix-like DNA-binding domain superfamily/Winged helix DNA-binding domain"/>
    <property type="match status" value="1"/>
</dbReference>
<dbReference type="PANTHER" id="PTHR43537:SF24">
    <property type="entry name" value="GLUCONATE OPERON TRANSCRIPTIONAL REPRESSOR"/>
    <property type="match status" value="1"/>
</dbReference>
<dbReference type="GO" id="GO:0003677">
    <property type="term" value="F:DNA binding"/>
    <property type="evidence" value="ECO:0007669"/>
    <property type="project" value="UniProtKB-KW"/>
</dbReference>
<dbReference type="SMART" id="SM00345">
    <property type="entry name" value="HTH_GNTR"/>
    <property type="match status" value="1"/>
</dbReference>
<dbReference type="PANTHER" id="PTHR43537">
    <property type="entry name" value="TRANSCRIPTIONAL REGULATOR, GNTR FAMILY"/>
    <property type="match status" value="1"/>
</dbReference>
<evidence type="ECO:0000256" key="3">
    <source>
        <dbReference type="ARBA" id="ARBA00023163"/>
    </source>
</evidence>
<keyword evidence="1" id="KW-0805">Transcription regulation</keyword>
<dbReference type="SMART" id="SM00895">
    <property type="entry name" value="FCD"/>
    <property type="match status" value="1"/>
</dbReference>
<dbReference type="EMBL" id="JABENB010000002">
    <property type="protein sequence ID" value="NNG40287.1"/>
    <property type="molecule type" value="Genomic_DNA"/>
</dbReference>
<dbReference type="InterPro" id="IPR011711">
    <property type="entry name" value="GntR_C"/>
</dbReference>
<dbReference type="PROSITE" id="PS50949">
    <property type="entry name" value="HTH_GNTR"/>
    <property type="match status" value="1"/>
</dbReference>
<gene>
    <name evidence="5" type="ORF">HJ588_13530</name>
</gene>
<dbReference type="InterPro" id="IPR036390">
    <property type="entry name" value="WH_DNA-bd_sf"/>
</dbReference>
<dbReference type="RefSeq" id="WP_171156406.1">
    <property type="nucleotide sequence ID" value="NZ_JABENB010000002.1"/>
</dbReference>
<keyword evidence="2" id="KW-0238">DNA-binding</keyword>
<dbReference type="GO" id="GO:0003700">
    <property type="term" value="F:DNA-binding transcription factor activity"/>
    <property type="evidence" value="ECO:0007669"/>
    <property type="project" value="InterPro"/>
</dbReference>
<protein>
    <submittedName>
        <fullName evidence="5">FadR family transcriptional regulator</fullName>
    </submittedName>
</protein>
<sequence>MNQATSPPLAELVLQPTGANIFEATVRQLATAIRLGVFPDGQQLPPERDLAEQLKVSRMTLREAISALRDAGLVRTTRGRGGGTVVTYDGTSAAAVDRPDATTPRRLEDVLGFRQVVEPGAAALAAGRALDAQQRAWLVDSARECAAAVGSPAYRVADSRLHLAIAAVCGSQMLVDAVTQAQVAVGELLGQIPVLPLNIRHSEEQHHTIVQAILGGDAGAAKAAMQEHCDATGELLHGLVGSRHHTDVPVEGES</sequence>